<evidence type="ECO:0000259" key="3">
    <source>
        <dbReference type="Pfam" id="PF00535"/>
    </source>
</evidence>
<dbReference type="CDD" id="cd00761">
    <property type="entry name" value="Glyco_tranf_GTA_type"/>
    <property type="match status" value="1"/>
</dbReference>
<dbReference type="InterPro" id="IPR029044">
    <property type="entry name" value="Nucleotide-diphossugar_trans"/>
</dbReference>
<evidence type="ECO:0000256" key="1">
    <source>
        <dbReference type="ARBA" id="ARBA00022676"/>
    </source>
</evidence>
<organism evidence="4 5">
    <name type="scientific">Ligilactobacillus equi DSM 15833 = JCM 10991</name>
    <dbReference type="NCBI Taxonomy" id="1423740"/>
    <lineage>
        <taxon>Bacteria</taxon>
        <taxon>Bacillati</taxon>
        <taxon>Bacillota</taxon>
        <taxon>Bacilli</taxon>
        <taxon>Lactobacillales</taxon>
        <taxon>Lactobacillaceae</taxon>
        <taxon>Ligilactobacillus</taxon>
    </lineage>
</organism>
<evidence type="ECO:0000313" key="5">
    <source>
        <dbReference type="Proteomes" id="UP000051048"/>
    </source>
</evidence>
<dbReference type="STRING" id="1423740.FC36_GL001511"/>
<proteinExistence type="predicted"/>
<dbReference type="GO" id="GO:0016757">
    <property type="term" value="F:glycosyltransferase activity"/>
    <property type="evidence" value="ECO:0007669"/>
    <property type="project" value="UniProtKB-KW"/>
</dbReference>
<dbReference type="OrthoDB" id="396512at2"/>
<evidence type="ECO:0000313" key="4">
    <source>
        <dbReference type="EMBL" id="KRL77109.1"/>
    </source>
</evidence>
<protein>
    <recommendedName>
        <fullName evidence="3">Glycosyltransferase 2-like domain-containing protein</fullName>
    </recommendedName>
</protein>
<dbReference type="InterPro" id="IPR001173">
    <property type="entry name" value="Glyco_trans_2-like"/>
</dbReference>
<dbReference type="RefSeq" id="WP_025020618.1">
    <property type="nucleotide sequence ID" value="NZ_AZFH01000181.1"/>
</dbReference>
<dbReference type="Pfam" id="PF00535">
    <property type="entry name" value="Glycos_transf_2"/>
    <property type="match status" value="1"/>
</dbReference>
<gene>
    <name evidence="4" type="ORF">FC36_GL001511</name>
</gene>
<evidence type="ECO:0000256" key="2">
    <source>
        <dbReference type="ARBA" id="ARBA00022679"/>
    </source>
</evidence>
<accession>A0A0R1TET5</accession>
<feature type="domain" description="Glycosyltransferase 2-like" evidence="3">
    <location>
        <begin position="9"/>
        <end position="143"/>
    </location>
</feature>
<dbReference type="PATRIC" id="fig|1423740.3.peg.1636"/>
<dbReference type="EMBL" id="AZFH01000181">
    <property type="protein sequence ID" value="KRL77109.1"/>
    <property type="molecule type" value="Genomic_DNA"/>
</dbReference>
<dbReference type="Gene3D" id="3.90.550.10">
    <property type="entry name" value="Spore Coat Polysaccharide Biosynthesis Protein SpsA, Chain A"/>
    <property type="match status" value="1"/>
</dbReference>
<dbReference type="Proteomes" id="UP000051048">
    <property type="component" value="Unassembled WGS sequence"/>
</dbReference>
<dbReference type="SUPFAM" id="SSF53448">
    <property type="entry name" value="Nucleotide-diphospho-sugar transferases"/>
    <property type="match status" value="1"/>
</dbReference>
<sequence>MEKQEVKISIIVPFHNGQAFMARFLATFKAQTYQNFELIMVDDGSTDASVQILEAERGSLKLKLFRIGNHGVSHGRNVGLQQASGDIIGFCDIDDLVHPRLLEIVQQVHQASHQVTVVHAQVIKANEVGAFLNKDNEHVIVKDWDRATLFTQMNFNDREIFGSVWNKFFSASVLKGYIFNEDLTLYEDANFIYQVVASQANLVIKEVPLALYGYYYNENSVTISENPDWLYTAAGELRYAQAIQDILRQQESNLTTKQVKQLQAKLFRLALYPLYRRNYPSKVAFIQLKKLCRRYFGTYLVWYQEDTFQKFKKSLQFLLVMLRRK</sequence>
<dbReference type="AlphaFoldDB" id="A0A0R1TET5"/>
<keyword evidence="1" id="KW-0328">Glycosyltransferase</keyword>
<name>A0A0R1TET5_9LACO</name>
<dbReference type="PANTHER" id="PTHR22916:SF51">
    <property type="entry name" value="GLYCOSYLTRANSFERASE EPSH-RELATED"/>
    <property type="match status" value="1"/>
</dbReference>
<reference evidence="4 5" key="1">
    <citation type="journal article" date="2015" name="Genome Announc.">
        <title>Expanding the biotechnology potential of lactobacilli through comparative genomics of 213 strains and associated genera.</title>
        <authorList>
            <person name="Sun Z."/>
            <person name="Harris H.M."/>
            <person name="McCann A."/>
            <person name="Guo C."/>
            <person name="Argimon S."/>
            <person name="Zhang W."/>
            <person name="Yang X."/>
            <person name="Jeffery I.B."/>
            <person name="Cooney J.C."/>
            <person name="Kagawa T.F."/>
            <person name="Liu W."/>
            <person name="Song Y."/>
            <person name="Salvetti E."/>
            <person name="Wrobel A."/>
            <person name="Rasinkangas P."/>
            <person name="Parkhill J."/>
            <person name="Rea M.C."/>
            <person name="O'Sullivan O."/>
            <person name="Ritari J."/>
            <person name="Douillard F.P."/>
            <person name="Paul Ross R."/>
            <person name="Yang R."/>
            <person name="Briner A.E."/>
            <person name="Felis G.E."/>
            <person name="de Vos W.M."/>
            <person name="Barrangou R."/>
            <person name="Klaenhammer T.R."/>
            <person name="Caufield P.W."/>
            <person name="Cui Y."/>
            <person name="Zhang H."/>
            <person name="O'Toole P.W."/>
        </authorList>
    </citation>
    <scope>NUCLEOTIDE SEQUENCE [LARGE SCALE GENOMIC DNA]</scope>
    <source>
        <strain evidence="4 5">DSM 15833</strain>
    </source>
</reference>
<dbReference type="PANTHER" id="PTHR22916">
    <property type="entry name" value="GLYCOSYLTRANSFERASE"/>
    <property type="match status" value="1"/>
</dbReference>
<keyword evidence="2" id="KW-0808">Transferase</keyword>
<comment type="caution">
    <text evidence="4">The sequence shown here is derived from an EMBL/GenBank/DDBJ whole genome shotgun (WGS) entry which is preliminary data.</text>
</comment>